<organism evidence="1 2">
    <name type="scientific">Ensifer adhaerens</name>
    <name type="common">Sinorhizobium morelense</name>
    <dbReference type="NCBI Taxonomy" id="106592"/>
    <lineage>
        <taxon>Bacteria</taxon>
        <taxon>Pseudomonadati</taxon>
        <taxon>Pseudomonadota</taxon>
        <taxon>Alphaproteobacteria</taxon>
        <taxon>Hyphomicrobiales</taxon>
        <taxon>Rhizobiaceae</taxon>
        <taxon>Sinorhizobium/Ensifer group</taxon>
        <taxon>Ensifer</taxon>
    </lineage>
</organism>
<evidence type="ECO:0000313" key="1">
    <source>
        <dbReference type="EMBL" id="MBP1871890.1"/>
    </source>
</evidence>
<reference evidence="1" key="1">
    <citation type="submission" date="2021-03" db="EMBL/GenBank/DDBJ databases">
        <title>Genomic Encyclopedia of Type Strains, Phase IV (KMG-IV): sequencing the most valuable type-strain genomes for metagenomic binning, comparative biology and taxonomic classification.</title>
        <authorList>
            <person name="Goeker M."/>
        </authorList>
    </citation>
    <scope>NUCLEOTIDE SEQUENCE</scope>
    <source>
        <strain evidence="1">DSM 18131</strain>
    </source>
</reference>
<dbReference type="EMBL" id="JAGGJR010000002">
    <property type="protein sequence ID" value="MBP1871890.1"/>
    <property type="molecule type" value="Genomic_DNA"/>
</dbReference>
<keyword evidence="2" id="KW-1185">Reference proteome</keyword>
<dbReference type="Proteomes" id="UP000823773">
    <property type="component" value="Unassembled WGS sequence"/>
</dbReference>
<proteinExistence type="predicted"/>
<name>A0ACC5SSV5_ENSAD</name>
<comment type="caution">
    <text evidence="1">The sequence shown here is derived from an EMBL/GenBank/DDBJ whole genome shotgun (WGS) entry which is preliminary data.</text>
</comment>
<evidence type="ECO:0000313" key="2">
    <source>
        <dbReference type="Proteomes" id="UP000823773"/>
    </source>
</evidence>
<accession>A0ACC5SSV5</accession>
<gene>
    <name evidence="1" type="ORF">J2Z19_001602</name>
</gene>
<protein>
    <submittedName>
        <fullName evidence="1">Uncharacterized protein</fullName>
    </submittedName>
</protein>
<sequence length="293" mass="33032">MSLITGLSDRYPHLGFDDRPFAVACDDGWLGILCAFFANADKAMAAGGSFMLLQVKEKMGGLRINYATADIAPDACQAIADAHRLASVRSFHVCEICGRRGRLNNFRGLWKVVCEEHADGEFAKGVPFEGPSNPDDPYSPEADPFVAVRPTVPEFDAAPLIEGWLIEGQGESGPRPWLYGWFFGQPDISDGEHGHTSPIVQMDDMMPPRWVRTDSRLYRLGLYYPPAEREIRYWVQKLARRPVVQGKPPGGTDDMEAMLFFLRSTGRLRTMKIDRMEQAYREEQRDKEISRGR</sequence>